<dbReference type="HAMAP" id="MF_01948">
    <property type="entry name" value="LPS_assembly_LapA"/>
    <property type="match status" value="1"/>
</dbReference>
<dbReference type="InterPro" id="IPR032906">
    <property type="entry name" value="LapA"/>
</dbReference>
<dbReference type="eggNOG" id="COG3771">
    <property type="taxonomic scope" value="Bacteria"/>
</dbReference>
<keyword evidence="1 5" id="KW-1003">Cell membrane</keyword>
<keyword evidence="3 5" id="KW-1133">Transmembrane helix</keyword>
<keyword evidence="5" id="KW-0997">Cell inner membrane</keyword>
<dbReference type="Pfam" id="PF06305">
    <property type="entry name" value="LapA_dom"/>
    <property type="match status" value="1"/>
</dbReference>
<keyword evidence="4 5" id="KW-0472">Membrane</keyword>
<evidence type="ECO:0000313" key="8">
    <source>
        <dbReference type="Proteomes" id="UP000067325"/>
    </source>
</evidence>
<sequence>MKYILIMLLMLVIFITLLLFGAHNNQILSFNYLLNKREFRASTLLSLIFLAGFIIGWITCGLFWLRTSLALVYAKREVKRLTQQQIAQTVNVTSNNRSNNSRGI</sequence>
<reference evidence="7 8" key="1">
    <citation type="journal article" date="2014" name="MBio">
        <title>Differential genome evolution between companion symbionts in an insect-bacterial symbiosis.</title>
        <authorList>
            <person name="Bennett G.M."/>
            <person name="McCutcheon J.P."/>
            <person name="MacDonald B.R."/>
            <person name="Romanovicz D."/>
            <person name="Moran N.A."/>
        </authorList>
    </citation>
    <scope>NUCLEOTIDE SEQUENCE [LARGE SCALE GENOMIC DNA]</scope>
    <source>
        <strain evidence="7 8">BGSS</strain>
    </source>
</reference>
<dbReference type="RefSeq" id="WP_038498475.1">
    <property type="nucleotide sequence ID" value="NZ_CP008985.1"/>
</dbReference>
<dbReference type="GO" id="GO:0008653">
    <property type="term" value="P:lipopolysaccharide metabolic process"/>
    <property type="evidence" value="ECO:0007669"/>
    <property type="project" value="InterPro"/>
</dbReference>
<evidence type="ECO:0000259" key="6">
    <source>
        <dbReference type="Pfam" id="PF06305"/>
    </source>
</evidence>
<comment type="caution">
    <text evidence="5">Lacks conserved residue(s) required for the propagation of feature annotation.</text>
</comment>
<feature type="domain" description="Lipopolysaccharide assembly protein A" evidence="6">
    <location>
        <begin position="24"/>
        <end position="84"/>
    </location>
</feature>
<evidence type="ECO:0000313" key="7">
    <source>
        <dbReference type="EMBL" id="AIN47217.1"/>
    </source>
</evidence>
<dbReference type="KEGG" id="bcib:IM45_686"/>
<dbReference type="EMBL" id="CP008985">
    <property type="protein sequence ID" value="AIN47217.1"/>
    <property type="molecule type" value="Genomic_DNA"/>
</dbReference>
<comment type="similarity">
    <text evidence="5">Belongs to the LapA family.</text>
</comment>
<gene>
    <name evidence="5" type="primary">lapA</name>
    <name evidence="7" type="ORF">IM45_686</name>
</gene>
<dbReference type="OrthoDB" id="7064015at2"/>
<evidence type="ECO:0000256" key="1">
    <source>
        <dbReference type="ARBA" id="ARBA00022475"/>
    </source>
</evidence>
<protein>
    <recommendedName>
        <fullName evidence="5">Probable lipopolysaccharide assembly protein A</fullName>
    </recommendedName>
</protein>
<evidence type="ECO:0000256" key="5">
    <source>
        <dbReference type="HAMAP-Rule" id="MF_01948"/>
    </source>
</evidence>
<proteinExistence type="inferred from homology"/>
<organism evidence="7 8">
    <name type="scientific">Candidatus Palibaumannia cicadellinicola</name>
    <dbReference type="NCBI Taxonomy" id="186490"/>
    <lineage>
        <taxon>Bacteria</taxon>
        <taxon>Pseudomonadati</taxon>
        <taxon>Pseudomonadota</taxon>
        <taxon>Gammaproteobacteria</taxon>
        <taxon>Candidatus Palibaumannia</taxon>
    </lineage>
</organism>
<feature type="transmembrane region" description="Helical" evidence="5">
    <location>
        <begin position="48"/>
        <end position="74"/>
    </location>
</feature>
<comment type="subcellular location">
    <subcellularLocation>
        <location evidence="5">Cell inner membrane</location>
        <topology evidence="5">Single-pass membrane protein</topology>
    </subcellularLocation>
</comment>
<name>A0A088MY47_9GAMM</name>
<evidence type="ECO:0000256" key="4">
    <source>
        <dbReference type="ARBA" id="ARBA00023136"/>
    </source>
</evidence>
<evidence type="ECO:0000256" key="3">
    <source>
        <dbReference type="ARBA" id="ARBA00022989"/>
    </source>
</evidence>
<evidence type="ECO:0000256" key="2">
    <source>
        <dbReference type="ARBA" id="ARBA00022692"/>
    </source>
</evidence>
<dbReference type="InterPro" id="IPR010445">
    <property type="entry name" value="LapA_dom"/>
</dbReference>
<keyword evidence="2 5" id="KW-0812">Transmembrane</keyword>
<dbReference type="Proteomes" id="UP000067325">
    <property type="component" value="Chromosome"/>
</dbReference>
<comment type="function">
    <text evidence="5">Involved in the assembly of lipopolysaccharide (LPS).</text>
</comment>
<accession>A0A088MY47</accession>
<dbReference type="GO" id="GO:0005886">
    <property type="term" value="C:plasma membrane"/>
    <property type="evidence" value="ECO:0007669"/>
    <property type="project" value="UniProtKB-SubCell"/>
</dbReference>
<dbReference type="AlphaFoldDB" id="A0A088MY47"/>